<dbReference type="Pfam" id="PF01588">
    <property type="entry name" value="tRNA_bind"/>
    <property type="match status" value="1"/>
</dbReference>
<organism evidence="18 19">
    <name type="scientific">Xenorhabdus khoisanae</name>
    <dbReference type="NCBI Taxonomy" id="880157"/>
    <lineage>
        <taxon>Bacteria</taxon>
        <taxon>Pseudomonadati</taxon>
        <taxon>Pseudomonadota</taxon>
        <taxon>Gammaproteobacteria</taxon>
        <taxon>Enterobacterales</taxon>
        <taxon>Morganellaceae</taxon>
        <taxon>Xenorhabdus</taxon>
    </lineage>
</organism>
<dbReference type="SUPFAM" id="SSF50249">
    <property type="entry name" value="Nucleic acid-binding proteins"/>
    <property type="match status" value="1"/>
</dbReference>
<keyword evidence="12 16" id="KW-0694">RNA-binding</keyword>
<evidence type="ECO:0000256" key="1">
    <source>
        <dbReference type="ARBA" id="ARBA00003314"/>
    </source>
</evidence>
<dbReference type="GO" id="GO:0000049">
    <property type="term" value="F:tRNA binding"/>
    <property type="evidence" value="ECO:0007669"/>
    <property type="project" value="UniProtKB-UniRule"/>
</dbReference>
<dbReference type="Gene3D" id="2.20.28.20">
    <property type="entry name" value="Methionyl-tRNA synthetase, Zn-domain"/>
    <property type="match status" value="1"/>
</dbReference>
<comment type="function">
    <text evidence="1 16">Is required not only for elongation of protein synthesis but also for the initiation of all mRNA translation through initiator tRNA(fMet) aminoacylation.</text>
</comment>
<evidence type="ECO:0000256" key="11">
    <source>
        <dbReference type="ARBA" id="ARBA00022840"/>
    </source>
</evidence>
<evidence type="ECO:0000256" key="7">
    <source>
        <dbReference type="ARBA" id="ARBA00022598"/>
    </source>
</evidence>
<dbReference type="OrthoDB" id="9810191at2"/>
<dbReference type="GO" id="GO:0004825">
    <property type="term" value="F:methionine-tRNA ligase activity"/>
    <property type="evidence" value="ECO:0007669"/>
    <property type="project" value="UniProtKB-UniRule"/>
</dbReference>
<dbReference type="InterPro" id="IPR014729">
    <property type="entry name" value="Rossmann-like_a/b/a_fold"/>
</dbReference>
<keyword evidence="14 16" id="KW-0030">Aminoacyl-tRNA synthetase</keyword>
<dbReference type="GO" id="GO:0006431">
    <property type="term" value="P:methionyl-tRNA aminoacylation"/>
    <property type="evidence" value="ECO:0007669"/>
    <property type="project" value="UniProtKB-UniRule"/>
</dbReference>
<dbReference type="InterPro" id="IPR009080">
    <property type="entry name" value="tRNAsynth_Ia_anticodon-bd"/>
</dbReference>
<keyword evidence="19" id="KW-1185">Reference proteome</keyword>
<dbReference type="Gene3D" id="3.40.50.620">
    <property type="entry name" value="HUPs"/>
    <property type="match status" value="1"/>
</dbReference>
<dbReference type="NCBIfam" id="TIGR00399">
    <property type="entry name" value="metG_C_term"/>
    <property type="match status" value="1"/>
</dbReference>
<dbReference type="NCBIfam" id="NF001100">
    <property type="entry name" value="PRK00133.1"/>
    <property type="match status" value="1"/>
</dbReference>
<keyword evidence="8 16" id="KW-0479">Metal-binding</keyword>
<keyword evidence="5 16" id="KW-0963">Cytoplasm</keyword>
<dbReference type="Gene3D" id="1.10.730.10">
    <property type="entry name" value="Isoleucyl-tRNA Synthetase, Domain 1"/>
    <property type="match status" value="1"/>
</dbReference>
<comment type="subunit">
    <text evidence="4 16">Homodimer.</text>
</comment>
<feature type="binding site" evidence="16">
    <location>
        <position position="335"/>
    </location>
    <ligand>
        <name>ATP</name>
        <dbReference type="ChEBI" id="CHEBI:30616"/>
    </ligand>
</feature>
<dbReference type="InterPro" id="IPR033911">
    <property type="entry name" value="MetRS_core"/>
</dbReference>
<feature type="binding site" evidence="16">
    <location>
        <position position="159"/>
    </location>
    <ligand>
        <name>Zn(2+)</name>
        <dbReference type="ChEBI" id="CHEBI:29105"/>
    </ligand>
</feature>
<evidence type="ECO:0000256" key="16">
    <source>
        <dbReference type="HAMAP-Rule" id="MF_00098"/>
    </source>
</evidence>
<evidence type="ECO:0000256" key="6">
    <source>
        <dbReference type="ARBA" id="ARBA00022555"/>
    </source>
</evidence>
<feature type="short sequence motif" description="'HIGH' region" evidence="16">
    <location>
        <begin position="15"/>
        <end position="25"/>
    </location>
</feature>
<evidence type="ECO:0000256" key="15">
    <source>
        <dbReference type="ARBA" id="ARBA00047364"/>
    </source>
</evidence>
<keyword evidence="13 16" id="KW-0648">Protein biosynthesis</keyword>
<dbReference type="InterPro" id="IPR002547">
    <property type="entry name" value="tRNA-bd_dom"/>
</dbReference>
<dbReference type="STRING" id="880157.AB204_03060"/>
<dbReference type="PRINTS" id="PR01041">
    <property type="entry name" value="TRNASYNTHMET"/>
</dbReference>
<comment type="similarity">
    <text evidence="3 16">Belongs to the class-I aminoacyl-tRNA synthetase family. MetG type 1 subfamily.</text>
</comment>
<dbReference type="CDD" id="cd02800">
    <property type="entry name" value="tRNA_bind_EcMetRS_like"/>
    <property type="match status" value="1"/>
</dbReference>
<evidence type="ECO:0000256" key="4">
    <source>
        <dbReference type="ARBA" id="ARBA00011738"/>
    </source>
</evidence>
<evidence type="ECO:0000259" key="17">
    <source>
        <dbReference type="PROSITE" id="PS50886"/>
    </source>
</evidence>
<keyword evidence="7 16" id="KW-0436">Ligase</keyword>
<dbReference type="InterPro" id="IPR015413">
    <property type="entry name" value="Methionyl/Leucyl_tRNA_Synth"/>
</dbReference>
<dbReference type="CDD" id="cd07957">
    <property type="entry name" value="Anticodon_Ia_Met"/>
    <property type="match status" value="1"/>
</dbReference>
<dbReference type="InterPro" id="IPR004495">
    <property type="entry name" value="Met-tRNA-synth_bsu_C"/>
</dbReference>
<dbReference type="PATRIC" id="fig|880157.4.peg.636"/>
<dbReference type="GO" id="GO:0046872">
    <property type="term" value="F:metal ion binding"/>
    <property type="evidence" value="ECO:0007669"/>
    <property type="project" value="UniProtKB-KW"/>
</dbReference>
<keyword evidence="6 16" id="KW-0820">tRNA-binding</keyword>
<feature type="short sequence motif" description="'KMSKS' region" evidence="16">
    <location>
        <begin position="332"/>
        <end position="336"/>
    </location>
</feature>
<comment type="catalytic activity">
    <reaction evidence="15 16">
        <text>tRNA(Met) + L-methionine + ATP = L-methionyl-tRNA(Met) + AMP + diphosphate</text>
        <dbReference type="Rhea" id="RHEA:13481"/>
        <dbReference type="Rhea" id="RHEA-COMP:9667"/>
        <dbReference type="Rhea" id="RHEA-COMP:9698"/>
        <dbReference type="ChEBI" id="CHEBI:30616"/>
        <dbReference type="ChEBI" id="CHEBI:33019"/>
        <dbReference type="ChEBI" id="CHEBI:57844"/>
        <dbReference type="ChEBI" id="CHEBI:78442"/>
        <dbReference type="ChEBI" id="CHEBI:78530"/>
        <dbReference type="ChEBI" id="CHEBI:456215"/>
        <dbReference type="EC" id="6.1.1.10"/>
    </reaction>
</comment>
<dbReference type="InterPro" id="IPR029038">
    <property type="entry name" value="MetRS_Zn"/>
</dbReference>
<keyword evidence="11 16" id="KW-0067">ATP-binding</keyword>
<dbReference type="SUPFAM" id="SSF47323">
    <property type="entry name" value="Anticodon-binding domain of a subclass of class I aminoacyl-tRNA synthetases"/>
    <property type="match status" value="1"/>
</dbReference>
<feature type="domain" description="TRNA-binding" evidence="17">
    <location>
        <begin position="573"/>
        <end position="675"/>
    </location>
</feature>
<dbReference type="InterPro" id="IPR012340">
    <property type="entry name" value="NA-bd_OB-fold"/>
</dbReference>
<dbReference type="PROSITE" id="PS00178">
    <property type="entry name" value="AA_TRNA_LIGASE_I"/>
    <property type="match status" value="1"/>
</dbReference>
<evidence type="ECO:0000256" key="12">
    <source>
        <dbReference type="ARBA" id="ARBA00022884"/>
    </source>
</evidence>
<dbReference type="HAMAP" id="MF_00098">
    <property type="entry name" value="Met_tRNA_synth_type1"/>
    <property type="match status" value="1"/>
</dbReference>
<feature type="binding site" evidence="16">
    <location>
        <position position="162"/>
    </location>
    <ligand>
        <name>Zn(2+)</name>
        <dbReference type="ChEBI" id="CHEBI:29105"/>
    </ligand>
</feature>
<dbReference type="InterPro" id="IPR023458">
    <property type="entry name" value="Met-tRNA_ligase_1"/>
</dbReference>
<dbReference type="Pfam" id="PF19303">
    <property type="entry name" value="Anticodon_3"/>
    <property type="match status" value="1"/>
</dbReference>
<dbReference type="Proteomes" id="UP000036277">
    <property type="component" value="Unassembled WGS sequence"/>
</dbReference>
<dbReference type="FunFam" id="1.10.730.10:FF:000005">
    <property type="entry name" value="Methionine--tRNA ligase"/>
    <property type="match status" value="1"/>
</dbReference>
<evidence type="ECO:0000256" key="10">
    <source>
        <dbReference type="ARBA" id="ARBA00022833"/>
    </source>
</evidence>
<evidence type="ECO:0000256" key="13">
    <source>
        <dbReference type="ARBA" id="ARBA00022917"/>
    </source>
</evidence>
<dbReference type="SUPFAM" id="SSF57770">
    <property type="entry name" value="Methionyl-tRNA synthetase (MetRS), Zn-domain"/>
    <property type="match status" value="1"/>
</dbReference>
<evidence type="ECO:0000313" key="19">
    <source>
        <dbReference type="Proteomes" id="UP000036277"/>
    </source>
</evidence>
<dbReference type="AlphaFoldDB" id="A0A0J5FWH2"/>
<dbReference type="GO" id="GO:0005829">
    <property type="term" value="C:cytosol"/>
    <property type="evidence" value="ECO:0007669"/>
    <property type="project" value="TreeGrafter"/>
</dbReference>
<dbReference type="RefSeq" id="WP_047961910.1">
    <property type="nucleotide sequence ID" value="NZ_CAWMBG010000017.1"/>
</dbReference>
<dbReference type="PROSITE" id="PS50886">
    <property type="entry name" value="TRBD"/>
    <property type="match status" value="1"/>
</dbReference>
<dbReference type="FunFam" id="2.40.50.140:FF:000042">
    <property type="entry name" value="Methionine--tRNA ligase"/>
    <property type="match status" value="1"/>
</dbReference>
<gene>
    <name evidence="16 18" type="primary">metG</name>
    <name evidence="18" type="ORF">AB204_03060</name>
</gene>
<name>A0A0J5FWH2_9GAMM</name>
<evidence type="ECO:0000256" key="8">
    <source>
        <dbReference type="ARBA" id="ARBA00022723"/>
    </source>
</evidence>
<dbReference type="EMBL" id="LFCV01000017">
    <property type="protein sequence ID" value="KMJ46543.1"/>
    <property type="molecule type" value="Genomic_DNA"/>
</dbReference>
<dbReference type="SUPFAM" id="SSF52374">
    <property type="entry name" value="Nucleotidylyl transferase"/>
    <property type="match status" value="1"/>
</dbReference>
<comment type="caution">
    <text evidence="18">The sequence shown here is derived from an EMBL/GenBank/DDBJ whole genome shotgun (WGS) entry which is preliminary data.</text>
</comment>
<dbReference type="Gene3D" id="2.40.50.140">
    <property type="entry name" value="Nucleic acid-binding proteins"/>
    <property type="match status" value="1"/>
</dbReference>
<sequence>MSQVANKLLVTCALPYANGPIHLGHILEHIQADIWVRYHRMRGKEVHFVCADDAHGTPIMLKAQQSGVSPEDMIAKVSLEHQQDFAGFAISYDNYHSTHSEENKALASKIYLELKKNGYIKNRTISQLYDPEKGMFLPDRFVKGACPKCKAEDQYGDNCEVCGTTYSPTELINPRSVVSGAAPEMRNTEHFFFDLPAFSDMLQKWTRSGSLQEQVANKMQEWFEAGLQQWDITRDAPYFGFEIPDQPGKYFYVWLDAPIGYMGSFKNLCDKRDDLNFDEFWEKDSKADLYHFIGKDIVYFHSLFWPAMLEGCNYRKPTNLFVHGYITVNGTKMSKSRGTFIKAETYLKHLDADCLRYYYAAKLSSRIDDIDLNLEDFVQRVNSDIVNKVVNLASRNAGFINKRFGGKLADQLADPALYQKFVDAAQAIAEDFTNREFGKAIREIMALADLANRYVDEQAPWVVAKQEGRDADLQAICSMGINLFRVLMTYLKPVLPGLTVRAEAFLNTELTWDSIQQPLLSHEVSPFKALFNRIEMAKIEAMVADSKESIKPQKTVTGPLADDPIQDTIAFDDFAKVDLRIALIKQADFVEGSDKLLKLILDIGGETRQVFSGIRSAYPDPKALENRLTVMVANLAPRKMRFGISEGMVMAAGPGGKDIFLLSPDSGAQPGMQVK</sequence>
<dbReference type="InterPro" id="IPR001412">
    <property type="entry name" value="aa-tRNA-synth_I_CS"/>
</dbReference>
<dbReference type="GO" id="GO:0005524">
    <property type="term" value="F:ATP binding"/>
    <property type="evidence" value="ECO:0007669"/>
    <property type="project" value="UniProtKB-UniRule"/>
</dbReference>
<dbReference type="Pfam" id="PF09334">
    <property type="entry name" value="tRNA-synt_1g"/>
    <property type="match status" value="1"/>
</dbReference>
<evidence type="ECO:0000256" key="9">
    <source>
        <dbReference type="ARBA" id="ARBA00022741"/>
    </source>
</evidence>
<dbReference type="InterPro" id="IPR014758">
    <property type="entry name" value="Met-tRNA_synth"/>
</dbReference>
<keyword evidence="10 16" id="KW-0862">Zinc</keyword>
<evidence type="ECO:0000256" key="14">
    <source>
        <dbReference type="ARBA" id="ARBA00023146"/>
    </source>
</evidence>
<reference evidence="18 19" key="1">
    <citation type="submission" date="2015-06" db="EMBL/GenBank/DDBJ databases">
        <title>Draft Whole-Genome Sequence of the Entomopathogenic Bacterium Xenorhabdus khoisanae.</title>
        <authorList>
            <person name="Naidoo S."/>
            <person name="Featherston J."/>
            <person name="Gray V.M."/>
        </authorList>
    </citation>
    <scope>NUCLEOTIDE SEQUENCE [LARGE SCALE GENOMIC DNA]</scope>
    <source>
        <strain evidence="18 19">MCB</strain>
    </source>
</reference>
<keyword evidence="9 16" id="KW-0547">Nucleotide-binding</keyword>
<dbReference type="CDD" id="cd00814">
    <property type="entry name" value="MetRS_core"/>
    <property type="match status" value="1"/>
</dbReference>
<proteinExistence type="inferred from homology"/>
<dbReference type="FunFam" id="2.20.28.20:FF:000001">
    <property type="entry name" value="Methionine--tRNA ligase"/>
    <property type="match status" value="1"/>
</dbReference>
<dbReference type="PANTHER" id="PTHR45765:SF1">
    <property type="entry name" value="METHIONINE--TRNA LIGASE, CYTOPLASMIC"/>
    <property type="match status" value="1"/>
</dbReference>
<evidence type="ECO:0000256" key="5">
    <source>
        <dbReference type="ARBA" id="ARBA00022490"/>
    </source>
</evidence>
<dbReference type="PANTHER" id="PTHR45765">
    <property type="entry name" value="METHIONINE--TRNA LIGASE"/>
    <property type="match status" value="1"/>
</dbReference>
<dbReference type="InterPro" id="IPR041872">
    <property type="entry name" value="Anticodon_Met"/>
</dbReference>
<evidence type="ECO:0000313" key="18">
    <source>
        <dbReference type="EMBL" id="KMJ46543.1"/>
    </source>
</evidence>
<accession>A0A0J5FWH2</accession>
<dbReference type="EC" id="6.1.1.10" evidence="16"/>
<evidence type="ECO:0000256" key="3">
    <source>
        <dbReference type="ARBA" id="ARBA00008258"/>
    </source>
</evidence>
<dbReference type="NCBIfam" id="TIGR00398">
    <property type="entry name" value="metG"/>
    <property type="match status" value="1"/>
</dbReference>
<comment type="subcellular location">
    <subcellularLocation>
        <location evidence="2 16">Cytoplasm</location>
    </subcellularLocation>
</comment>
<evidence type="ECO:0000256" key="2">
    <source>
        <dbReference type="ARBA" id="ARBA00004496"/>
    </source>
</evidence>
<feature type="binding site" evidence="16">
    <location>
        <position position="149"/>
    </location>
    <ligand>
        <name>Zn(2+)</name>
        <dbReference type="ChEBI" id="CHEBI:29105"/>
    </ligand>
</feature>
<feature type="binding site" evidence="16">
    <location>
        <position position="146"/>
    </location>
    <ligand>
        <name>Zn(2+)</name>
        <dbReference type="ChEBI" id="CHEBI:29105"/>
    </ligand>
</feature>
<comment type="cofactor">
    <cofactor evidence="16">
        <name>Zn(2+)</name>
        <dbReference type="ChEBI" id="CHEBI:29105"/>
    </cofactor>
    <text evidence="16">Binds 1 zinc ion per subunit.</text>
</comment>
<protein>
    <recommendedName>
        <fullName evidence="16">Methionine--tRNA ligase</fullName>
        <ecNumber evidence="16">6.1.1.10</ecNumber>
    </recommendedName>
    <alternativeName>
        <fullName evidence="16">Methionyl-tRNA synthetase</fullName>
        <shortName evidence="16">MetRS</shortName>
    </alternativeName>
</protein>